<comment type="caution">
    <text evidence="8">The sequence shown here is derived from an EMBL/GenBank/DDBJ whole genome shotgun (WGS) entry which is preliminary data.</text>
</comment>
<evidence type="ECO:0000256" key="3">
    <source>
        <dbReference type="ARBA" id="ARBA00022692"/>
    </source>
</evidence>
<keyword evidence="6" id="KW-0472">Membrane</keyword>
<evidence type="ECO:0000313" key="9">
    <source>
        <dbReference type="Proteomes" id="UP001055115"/>
    </source>
</evidence>
<protein>
    <submittedName>
        <fullName evidence="8">Alkaline ceramidase 3</fullName>
    </submittedName>
</protein>
<feature type="binding site" evidence="7">
    <location>
        <position position="34"/>
    </location>
    <ligand>
        <name>Ca(2+)</name>
        <dbReference type="ChEBI" id="CHEBI:29108"/>
    </ligand>
</feature>
<keyword evidence="7" id="KW-0479">Metal-binding</keyword>
<accession>A0AA37P6L0</accession>
<keyword evidence="7" id="KW-0106">Calcium</keyword>
<sequence>MASSPLFQALRLAYNEDVPDGYWGEKTSTLNFCEEDYAVSYYCAEVCNVSTNQTRKTVRNVDVANYEPLQDVYEPPVPLARV</sequence>
<name>A0AA37P6L0_9PEZI</name>
<dbReference type="RefSeq" id="XP_049122284.1">
    <property type="nucleotide sequence ID" value="XM_049266327.1"/>
</dbReference>
<evidence type="ECO:0000256" key="5">
    <source>
        <dbReference type="ARBA" id="ARBA00022989"/>
    </source>
</evidence>
<keyword evidence="3" id="KW-0812">Transmembrane</keyword>
<evidence type="ECO:0000256" key="6">
    <source>
        <dbReference type="ARBA" id="ARBA00023136"/>
    </source>
</evidence>
<dbReference type="InterPro" id="IPR008901">
    <property type="entry name" value="ACER"/>
</dbReference>
<evidence type="ECO:0000313" key="8">
    <source>
        <dbReference type="EMBL" id="GKT39934.1"/>
    </source>
</evidence>
<proteinExistence type="inferred from homology"/>
<dbReference type="AlphaFoldDB" id="A0AA37P6L0"/>
<evidence type="ECO:0000256" key="7">
    <source>
        <dbReference type="PIRSR" id="PIRSR608901-1"/>
    </source>
</evidence>
<keyword evidence="5" id="KW-1133">Transmembrane helix</keyword>
<reference evidence="8 9" key="1">
    <citation type="submission" date="2022-03" db="EMBL/GenBank/DDBJ databases">
        <title>Genome data of Colletotrichum spp.</title>
        <authorList>
            <person name="Utami Y.D."/>
            <person name="Hiruma K."/>
        </authorList>
    </citation>
    <scope>NUCLEOTIDE SEQUENCE [LARGE SCALE GENOMIC DNA]</scope>
    <source>
        <strain evidence="8 9">MAFF 239500</strain>
    </source>
</reference>
<gene>
    <name evidence="8" type="ORF">ColSpa_00115</name>
</gene>
<dbReference type="GO" id="GO:0016811">
    <property type="term" value="F:hydrolase activity, acting on carbon-nitrogen (but not peptide) bonds, in linear amides"/>
    <property type="evidence" value="ECO:0007669"/>
    <property type="project" value="InterPro"/>
</dbReference>
<dbReference type="Proteomes" id="UP001055115">
    <property type="component" value="Unassembled WGS sequence"/>
</dbReference>
<dbReference type="EMBL" id="BQXU01000001">
    <property type="protein sequence ID" value="GKT39934.1"/>
    <property type="molecule type" value="Genomic_DNA"/>
</dbReference>
<dbReference type="GO" id="GO:0006672">
    <property type="term" value="P:ceramide metabolic process"/>
    <property type="evidence" value="ECO:0007669"/>
    <property type="project" value="InterPro"/>
</dbReference>
<dbReference type="GeneID" id="73320917"/>
<evidence type="ECO:0000256" key="1">
    <source>
        <dbReference type="ARBA" id="ARBA00004141"/>
    </source>
</evidence>
<comment type="subcellular location">
    <subcellularLocation>
        <location evidence="1">Membrane</location>
        <topology evidence="1">Multi-pass membrane protein</topology>
    </subcellularLocation>
</comment>
<feature type="binding site" evidence="7">
    <location>
        <position position="45"/>
    </location>
    <ligand>
        <name>Ca(2+)</name>
        <dbReference type="ChEBI" id="CHEBI:29108"/>
    </ligand>
</feature>
<comment type="similarity">
    <text evidence="2">Belongs to the alkaline ceramidase family.</text>
</comment>
<evidence type="ECO:0000256" key="4">
    <source>
        <dbReference type="ARBA" id="ARBA00022801"/>
    </source>
</evidence>
<keyword evidence="9" id="KW-1185">Reference proteome</keyword>
<dbReference type="Pfam" id="PF05875">
    <property type="entry name" value="Ceramidase"/>
    <property type="match status" value="1"/>
</dbReference>
<keyword evidence="4" id="KW-0378">Hydrolase</keyword>
<organism evidence="8 9">
    <name type="scientific">Colletotrichum spaethianum</name>
    <dbReference type="NCBI Taxonomy" id="700344"/>
    <lineage>
        <taxon>Eukaryota</taxon>
        <taxon>Fungi</taxon>
        <taxon>Dikarya</taxon>
        <taxon>Ascomycota</taxon>
        <taxon>Pezizomycotina</taxon>
        <taxon>Sordariomycetes</taxon>
        <taxon>Hypocreomycetidae</taxon>
        <taxon>Glomerellales</taxon>
        <taxon>Glomerellaceae</taxon>
        <taxon>Colletotrichum</taxon>
        <taxon>Colletotrichum spaethianum species complex</taxon>
    </lineage>
</organism>
<dbReference type="GO" id="GO:0046872">
    <property type="term" value="F:metal ion binding"/>
    <property type="evidence" value="ECO:0007669"/>
    <property type="project" value="UniProtKB-KW"/>
</dbReference>
<evidence type="ECO:0000256" key="2">
    <source>
        <dbReference type="ARBA" id="ARBA00009780"/>
    </source>
</evidence>
<dbReference type="GO" id="GO:0016020">
    <property type="term" value="C:membrane"/>
    <property type="evidence" value="ECO:0007669"/>
    <property type="project" value="UniProtKB-SubCell"/>
</dbReference>